<reference evidence="1 2" key="1">
    <citation type="journal article" date="2016" name="Genome Announc.">
        <title>Draft Genome Sequence of Paenibacillus amylolyticus Heshi-A3, Isolated from Fermented Rice Bran in a Japanese Fermented Seafood Dish.</title>
        <authorList>
            <person name="Akuzawa S."/>
            <person name="Nagaoka J."/>
            <person name="Kanekatsu M."/>
            <person name="Kubota E."/>
            <person name="Ohtake R."/>
            <person name="Suzuki T."/>
            <person name="Kanesaki Y."/>
        </authorList>
    </citation>
    <scope>NUCLEOTIDE SEQUENCE [LARGE SCALE GENOMIC DNA]</scope>
    <source>
        <strain evidence="1 2">Heshi-A3</strain>
    </source>
</reference>
<accession>A0A100VLJ8</accession>
<dbReference type="EMBL" id="BCNV01000001">
    <property type="protein sequence ID" value="GAS81974.1"/>
    <property type="molecule type" value="Genomic_DNA"/>
</dbReference>
<evidence type="ECO:0000313" key="2">
    <source>
        <dbReference type="Proteomes" id="UP000069697"/>
    </source>
</evidence>
<organism evidence="1 2">
    <name type="scientific">Paenibacillus amylolyticus</name>
    <dbReference type="NCBI Taxonomy" id="1451"/>
    <lineage>
        <taxon>Bacteria</taxon>
        <taxon>Bacillati</taxon>
        <taxon>Bacillota</taxon>
        <taxon>Bacilli</taxon>
        <taxon>Bacillales</taxon>
        <taxon>Paenibacillaceae</taxon>
        <taxon>Paenibacillus</taxon>
    </lineage>
</organism>
<reference evidence="2" key="2">
    <citation type="submission" date="2016-01" db="EMBL/GenBank/DDBJ databases">
        <title>Draft Genome Sequence of Paenibacillus amylolyticus Heshi-A3 that Was Isolated from Fermented Rice Bran with Aging Salted Mackerel, Which Was Named Heshiko as Traditional Fermented Seafood in Japan.</title>
        <authorList>
            <person name="Akuzawa S."/>
            <person name="Nakagawa J."/>
            <person name="Kanekatsu T."/>
            <person name="Kubota E."/>
            <person name="Ohtake R."/>
            <person name="Suzuki T."/>
            <person name="Kanesaki Y."/>
        </authorList>
    </citation>
    <scope>NUCLEOTIDE SEQUENCE [LARGE SCALE GENOMIC DNA]</scope>
    <source>
        <strain evidence="2">Heshi-A3</strain>
    </source>
</reference>
<evidence type="ECO:0000313" key="1">
    <source>
        <dbReference type="EMBL" id="GAS81974.1"/>
    </source>
</evidence>
<protein>
    <submittedName>
        <fullName evidence="1">Uncharacterized protein</fullName>
    </submittedName>
</protein>
<proteinExistence type="predicted"/>
<gene>
    <name evidence="1" type="ORF">PAHA3_2048</name>
</gene>
<sequence>MFFPTTAGLNQSSISFSEETLKEEAKLAIIGTPELRTFLVWLGSALRLTKRFGFHSIEVNEYRRECKNICTF</sequence>
<dbReference type="AlphaFoldDB" id="A0A100VLJ8"/>
<name>A0A100VLJ8_PAEAM</name>
<comment type="caution">
    <text evidence="1">The sequence shown here is derived from an EMBL/GenBank/DDBJ whole genome shotgun (WGS) entry which is preliminary data.</text>
</comment>
<dbReference type="Proteomes" id="UP000069697">
    <property type="component" value="Unassembled WGS sequence"/>
</dbReference>